<feature type="domain" description="AAA" evidence="2">
    <location>
        <begin position="190"/>
        <end position="360"/>
    </location>
</feature>
<dbReference type="Gene3D" id="3.40.50.300">
    <property type="entry name" value="P-loop containing nucleotide triphosphate hydrolases"/>
    <property type="match status" value="1"/>
</dbReference>
<dbReference type="EMBL" id="JAVMIP010000026">
    <property type="protein sequence ID" value="MDS3862318.1"/>
    <property type="molecule type" value="Genomic_DNA"/>
</dbReference>
<dbReference type="SUPFAM" id="SSF52540">
    <property type="entry name" value="P-loop containing nucleoside triphosphate hydrolases"/>
    <property type="match status" value="1"/>
</dbReference>
<dbReference type="InterPro" id="IPR025669">
    <property type="entry name" value="AAA_dom"/>
</dbReference>
<dbReference type="PANTHER" id="PTHR13696:SF99">
    <property type="entry name" value="COBYRINIC ACID AC-DIAMIDE SYNTHASE"/>
    <property type="match status" value="1"/>
</dbReference>
<dbReference type="Pfam" id="PF13588">
    <property type="entry name" value="HSDR_N_2"/>
    <property type="match status" value="1"/>
</dbReference>
<organism evidence="3 4">
    <name type="scientific">Pseudocalidococcus azoricus BACA0444</name>
    <dbReference type="NCBI Taxonomy" id="2918990"/>
    <lineage>
        <taxon>Bacteria</taxon>
        <taxon>Bacillati</taxon>
        <taxon>Cyanobacteriota</taxon>
        <taxon>Cyanophyceae</taxon>
        <taxon>Acaryochloridales</taxon>
        <taxon>Thermosynechococcaceae</taxon>
        <taxon>Pseudocalidococcus</taxon>
        <taxon>Pseudocalidococcus azoricus</taxon>
    </lineage>
</organism>
<proteinExistence type="predicted"/>
<evidence type="ECO:0000313" key="4">
    <source>
        <dbReference type="Proteomes" id="UP001268256"/>
    </source>
</evidence>
<protein>
    <submittedName>
        <fullName evidence="3">AAA family ATPase</fullName>
    </submittedName>
</protein>
<dbReference type="AlphaFoldDB" id="A0AAE4JYL8"/>
<sequence>MEQKDYEAIFSKIDACETEADVEQKIIIPFLNRLGYTEKDWQAQPTVARIKPDFIVKPHDAQIPHFPFLVIEVKAPKVNLKHKSQQLKTYLQQTKGLFGLLTNGKQLHLFYFNPFANQHPQLVQELRESDDFTKINKLSTLLHHKAALGFIHHLYQRQQQTYAQFSKVVNRVYPTFRDQFPEIPQTKPMIITVFNNKGGVGKTTMTINLGAALAQMGKKVLLIDVDAQANLSIGLGIDPLKDVEDQGRKDITHLLLEKDTTLDQVIYKKAWKNLKLDIVPSHIRLADMEPDLIKLFDSDQVLYKKLKKHNYDFILIDPPPSFSKVNTIALFASSAVLIPTELAPYPVRALEYVLNRTFIIADVIDRPIHVLGISVSRYVQNNSNNNFEMKANIFKLLNRIQQRVEILPEKAWTPQLLVVSKATENKCPIQSEIFYNSLTSSGKEAADRVIESYNNLALNIIEQNQKIQNTKNV</sequence>
<dbReference type="PANTHER" id="PTHR13696">
    <property type="entry name" value="P-LOOP CONTAINING NUCLEOSIDE TRIPHOSPHATE HYDROLASE"/>
    <property type="match status" value="1"/>
</dbReference>
<evidence type="ECO:0000259" key="2">
    <source>
        <dbReference type="Pfam" id="PF13614"/>
    </source>
</evidence>
<accession>A0AAE4JYL8</accession>
<dbReference type="CDD" id="cd02042">
    <property type="entry name" value="ParAB_family"/>
    <property type="match status" value="1"/>
</dbReference>
<dbReference type="RefSeq" id="WP_322879525.1">
    <property type="nucleotide sequence ID" value="NZ_JAVMIP010000026.1"/>
</dbReference>
<reference evidence="4" key="1">
    <citation type="submission" date="2023-07" db="EMBL/GenBank/DDBJ databases">
        <authorList>
            <person name="Luz R."/>
            <person name="Cordeiro R."/>
            <person name="Fonseca A."/>
            <person name="Goncalves V."/>
        </authorList>
    </citation>
    <scope>NUCLEOTIDE SEQUENCE [LARGE SCALE GENOMIC DNA]</scope>
    <source>
        <strain evidence="4">BACA0444</strain>
    </source>
</reference>
<dbReference type="Proteomes" id="UP001268256">
    <property type="component" value="Unassembled WGS sequence"/>
</dbReference>
<evidence type="ECO:0000259" key="1">
    <source>
        <dbReference type="Pfam" id="PF13588"/>
    </source>
</evidence>
<dbReference type="Pfam" id="PF13614">
    <property type="entry name" value="AAA_31"/>
    <property type="match status" value="1"/>
</dbReference>
<keyword evidence="4" id="KW-1185">Reference proteome</keyword>
<comment type="caution">
    <text evidence="3">The sequence shown here is derived from an EMBL/GenBank/DDBJ whole genome shotgun (WGS) entry which is preliminary data.</text>
</comment>
<evidence type="ECO:0000313" key="3">
    <source>
        <dbReference type="EMBL" id="MDS3862318.1"/>
    </source>
</evidence>
<feature type="domain" description="Type I restriction enzyme R protein N-terminal" evidence="1">
    <location>
        <begin position="21"/>
        <end position="114"/>
    </location>
</feature>
<gene>
    <name evidence="3" type="ORF">RIF25_16075</name>
</gene>
<dbReference type="InterPro" id="IPR050678">
    <property type="entry name" value="DNA_Partitioning_ATPase"/>
</dbReference>
<dbReference type="InterPro" id="IPR029464">
    <property type="entry name" value="HSDR_N"/>
</dbReference>
<name>A0AAE4JYL8_9CYAN</name>
<dbReference type="InterPro" id="IPR027417">
    <property type="entry name" value="P-loop_NTPase"/>
</dbReference>